<comment type="caution">
    <text evidence="5">The sequence shown here is derived from an EMBL/GenBank/DDBJ whole genome shotgun (WGS) entry which is preliminary data.</text>
</comment>
<dbReference type="CDD" id="cd16653">
    <property type="entry name" value="RING-like_Rtf2"/>
    <property type="match status" value="1"/>
</dbReference>
<evidence type="ECO:0000313" key="5">
    <source>
        <dbReference type="EMBL" id="CAF0727844.1"/>
    </source>
</evidence>
<sequence length="268" mass="30426">MGCDGGTIPKRDELVKTKKKKEQASKEVKNAARWNYCHLSQLALQKPVVVDLLGNLYNKEKIIEYLLDKSKYENGPEHVRNLKDLKELDLTPNPSYDSNKQENGDESNTINKTQWICGLTGVEMNGSFKFYCLFSCGCVFSERAFKSISSNNSKCIKCEKEHNENDLLIINPNEEELELNIKKMKARKEAMAKAKADKAAEKSKTSQTDKNSKTKRPIEAASTSNGKKVKTIQEDPNASEVYKSIFNTCEKAKNQQKAHWVTFNPLYN</sequence>
<keyword evidence="6" id="KW-1185">Reference proteome</keyword>
<proteinExistence type="inferred from homology"/>
<feature type="region of interest" description="Disordered" evidence="4">
    <location>
        <begin position="88"/>
        <end position="107"/>
    </location>
</feature>
<feature type="region of interest" description="Disordered" evidence="4">
    <location>
        <begin position="190"/>
        <end position="233"/>
    </location>
</feature>
<dbReference type="Proteomes" id="UP000663879">
    <property type="component" value="Unassembled WGS sequence"/>
</dbReference>
<dbReference type="GO" id="GO:0006274">
    <property type="term" value="P:DNA replication termination"/>
    <property type="evidence" value="ECO:0007669"/>
    <property type="project" value="TreeGrafter"/>
</dbReference>
<gene>
    <name evidence="5" type="ORF">OXX778_LOCUS2636</name>
</gene>
<evidence type="ECO:0000256" key="4">
    <source>
        <dbReference type="SAM" id="MobiDB-lite"/>
    </source>
</evidence>
<feature type="region of interest" description="Disordered" evidence="4">
    <location>
        <begin position="1"/>
        <end position="26"/>
    </location>
</feature>
<evidence type="ECO:0000313" key="6">
    <source>
        <dbReference type="Proteomes" id="UP000663879"/>
    </source>
</evidence>
<dbReference type="OrthoDB" id="247013at2759"/>
<comment type="similarity">
    <text evidence="1">Belongs to the rtf2 family.</text>
</comment>
<feature type="compositionally biased region" description="Basic and acidic residues" evidence="4">
    <location>
        <begin position="9"/>
        <end position="26"/>
    </location>
</feature>
<feature type="compositionally biased region" description="Basic and acidic residues" evidence="4">
    <location>
        <begin position="190"/>
        <end position="204"/>
    </location>
</feature>
<dbReference type="InterPro" id="IPR027799">
    <property type="entry name" value="Rtf2_RING-finger"/>
</dbReference>
<evidence type="ECO:0000256" key="2">
    <source>
        <dbReference type="ARBA" id="ARBA00015157"/>
    </source>
</evidence>
<dbReference type="AlphaFoldDB" id="A0A813MZ40"/>
<dbReference type="Pfam" id="PF04641">
    <property type="entry name" value="Rtf2"/>
    <property type="match status" value="1"/>
</dbReference>
<accession>A0A813MZ40</accession>
<dbReference type="PANTHER" id="PTHR12775:SF0">
    <property type="entry name" value="REPLICATION TERMINATION FACTOR 2"/>
    <property type="match status" value="1"/>
</dbReference>
<evidence type="ECO:0000256" key="3">
    <source>
        <dbReference type="ARBA" id="ARBA00030367"/>
    </source>
</evidence>
<protein>
    <recommendedName>
        <fullName evidence="2">Replication termination factor 2</fullName>
    </recommendedName>
    <alternativeName>
        <fullName evidence="3">Replication termination factor 2 domain-containing protein 1</fullName>
    </alternativeName>
</protein>
<dbReference type="GO" id="GO:0005634">
    <property type="term" value="C:nucleus"/>
    <property type="evidence" value="ECO:0007669"/>
    <property type="project" value="TreeGrafter"/>
</dbReference>
<evidence type="ECO:0000256" key="1">
    <source>
        <dbReference type="ARBA" id="ARBA00009885"/>
    </source>
</evidence>
<dbReference type="PANTHER" id="PTHR12775">
    <property type="entry name" value="PROTEIN C20ORF43 HOMOLOG"/>
    <property type="match status" value="1"/>
</dbReference>
<reference evidence="5" key="1">
    <citation type="submission" date="2021-02" db="EMBL/GenBank/DDBJ databases">
        <authorList>
            <person name="Nowell W R."/>
        </authorList>
    </citation>
    <scope>NUCLEOTIDE SEQUENCE</scope>
    <source>
        <strain evidence="5">Ploen Becks lab</strain>
    </source>
</reference>
<organism evidence="5 6">
    <name type="scientific">Brachionus calyciflorus</name>
    <dbReference type="NCBI Taxonomy" id="104777"/>
    <lineage>
        <taxon>Eukaryota</taxon>
        <taxon>Metazoa</taxon>
        <taxon>Spiralia</taxon>
        <taxon>Gnathifera</taxon>
        <taxon>Rotifera</taxon>
        <taxon>Eurotatoria</taxon>
        <taxon>Monogononta</taxon>
        <taxon>Pseudotrocha</taxon>
        <taxon>Ploima</taxon>
        <taxon>Brachionidae</taxon>
        <taxon>Brachionus</taxon>
    </lineage>
</organism>
<name>A0A813MZ40_9BILA</name>
<dbReference type="EMBL" id="CAJNOC010000212">
    <property type="protein sequence ID" value="CAF0727844.1"/>
    <property type="molecule type" value="Genomic_DNA"/>
</dbReference>
<dbReference type="InterPro" id="IPR006735">
    <property type="entry name" value="Rtf2"/>
</dbReference>